<keyword evidence="3" id="KW-1185">Reference proteome</keyword>
<feature type="transmembrane region" description="Helical" evidence="1">
    <location>
        <begin position="60"/>
        <end position="76"/>
    </location>
</feature>
<keyword evidence="1" id="KW-1133">Transmembrane helix</keyword>
<dbReference type="Proteomes" id="UP000546162">
    <property type="component" value="Unassembled WGS sequence"/>
</dbReference>
<proteinExistence type="predicted"/>
<feature type="transmembrane region" description="Helical" evidence="1">
    <location>
        <begin position="161"/>
        <end position="179"/>
    </location>
</feature>
<protein>
    <submittedName>
        <fullName evidence="2">Small-conductance mechanosensitive channel</fullName>
    </submittedName>
</protein>
<name>A0A7W7H0X9_9ACTN</name>
<accession>A0A7W7H0X9</accession>
<feature type="transmembrane region" description="Helical" evidence="1">
    <location>
        <begin position="102"/>
        <end position="121"/>
    </location>
</feature>
<dbReference type="AlphaFoldDB" id="A0A7W7H0X9"/>
<feature type="transmembrane region" description="Helical" evidence="1">
    <location>
        <begin position="7"/>
        <end position="25"/>
    </location>
</feature>
<gene>
    <name evidence="2" type="ORF">BJY16_005425</name>
</gene>
<reference evidence="2 3" key="1">
    <citation type="submission" date="2020-08" db="EMBL/GenBank/DDBJ databases">
        <title>Sequencing the genomes of 1000 actinobacteria strains.</title>
        <authorList>
            <person name="Klenk H.-P."/>
        </authorList>
    </citation>
    <scope>NUCLEOTIDE SEQUENCE [LARGE SCALE GENOMIC DNA]</scope>
    <source>
        <strain evidence="2 3">DSM 45809</strain>
    </source>
</reference>
<comment type="caution">
    <text evidence="2">The sequence shown here is derived from an EMBL/GenBank/DDBJ whole genome shotgun (WGS) entry which is preliminary data.</text>
</comment>
<feature type="transmembrane region" description="Helical" evidence="1">
    <location>
        <begin position="31"/>
        <end position="48"/>
    </location>
</feature>
<sequence length="203" mass="22462">MSDTRKTAIAAGVIAAALIALFAWLSPGSALWWTFIPAMVIAYAAHLMTTNRRRPDPAKVLPVYLVGMAWQFLHFAEEFTNGFHRRWPTEVFGAQAMTLNKFVWINMISYAAFAIGALAIYRGWRVPLLIAWFFAVMGAMGNAIGHIAYDLIAGDLSFPGFYTALGYWIIGPLLVYRLWTATLPDRLSSTVTLAPVTEAATAR</sequence>
<evidence type="ECO:0000256" key="1">
    <source>
        <dbReference type="SAM" id="Phobius"/>
    </source>
</evidence>
<feature type="transmembrane region" description="Helical" evidence="1">
    <location>
        <begin position="128"/>
        <end position="149"/>
    </location>
</feature>
<dbReference type="EMBL" id="JACHNB010000001">
    <property type="protein sequence ID" value="MBB4741966.1"/>
    <property type="molecule type" value="Genomic_DNA"/>
</dbReference>
<keyword evidence="1" id="KW-0472">Membrane</keyword>
<dbReference type="RefSeq" id="WP_185042392.1">
    <property type="nucleotide sequence ID" value="NZ_BAABFG010000005.1"/>
</dbReference>
<evidence type="ECO:0000313" key="2">
    <source>
        <dbReference type="EMBL" id="MBB4741966.1"/>
    </source>
</evidence>
<evidence type="ECO:0000313" key="3">
    <source>
        <dbReference type="Proteomes" id="UP000546162"/>
    </source>
</evidence>
<organism evidence="2 3">
    <name type="scientific">Actinoplanes octamycinicus</name>
    <dbReference type="NCBI Taxonomy" id="135948"/>
    <lineage>
        <taxon>Bacteria</taxon>
        <taxon>Bacillati</taxon>
        <taxon>Actinomycetota</taxon>
        <taxon>Actinomycetes</taxon>
        <taxon>Micromonosporales</taxon>
        <taxon>Micromonosporaceae</taxon>
        <taxon>Actinoplanes</taxon>
    </lineage>
</organism>
<keyword evidence="1" id="KW-0812">Transmembrane</keyword>